<dbReference type="GO" id="GO:0050821">
    <property type="term" value="P:protein stabilization"/>
    <property type="evidence" value="ECO:0007669"/>
    <property type="project" value="TreeGrafter"/>
</dbReference>
<dbReference type="SUPFAM" id="SSF111384">
    <property type="entry name" value="OmpH-like"/>
    <property type="match status" value="1"/>
</dbReference>
<dbReference type="InterPro" id="IPR024930">
    <property type="entry name" value="Skp_dom_sf"/>
</dbReference>
<accession>A0A7L7L2H9</accession>
<protein>
    <submittedName>
        <fullName evidence="6">OmpH family outer membrane protein</fullName>
    </submittedName>
</protein>
<name>A0A7L7L2H9_9BACT</name>
<gene>
    <name evidence="6" type="ORF">HUW48_02655</name>
</gene>
<evidence type="ECO:0000256" key="5">
    <source>
        <dbReference type="SAM" id="SignalP"/>
    </source>
</evidence>
<feature type="signal peptide" evidence="5">
    <location>
        <begin position="1"/>
        <end position="23"/>
    </location>
</feature>
<evidence type="ECO:0000313" key="7">
    <source>
        <dbReference type="Proteomes" id="UP000514509"/>
    </source>
</evidence>
<comment type="similarity">
    <text evidence="1">Belongs to the Skp family.</text>
</comment>
<dbReference type="Proteomes" id="UP000514509">
    <property type="component" value="Chromosome"/>
</dbReference>
<keyword evidence="3" id="KW-0175">Coiled coil</keyword>
<evidence type="ECO:0000313" key="6">
    <source>
        <dbReference type="EMBL" id="QMU26998.1"/>
    </source>
</evidence>
<dbReference type="Gene3D" id="3.30.910.20">
    <property type="entry name" value="Skp domain"/>
    <property type="match status" value="1"/>
</dbReference>
<feature type="region of interest" description="Disordered" evidence="4">
    <location>
        <begin position="183"/>
        <end position="215"/>
    </location>
</feature>
<organism evidence="6 7">
    <name type="scientific">Adhaeribacter radiodurans</name>
    <dbReference type="NCBI Taxonomy" id="2745197"/>
    <lineage>
        <taxon>Bacteria</taxon>
        <taxon>Pseudomonadati</taxon>
        <taxon>Bacteroidota</taxon>
        <taxon>Cytophagia</taxon>
        <taxon>Cytophagales</taxon>
        <taxon>Hymenobacteraceae</taxon>
        <taxon>Adhaeribacter</taxon>
    </lineage>
</organism>
<dbReference type="GO" id="GO:0005829">
    <property type="term" value="C:cytosol"/>
    <property type="evidence" value="ECO:0007669"/>
    <property type="project" value="TreeGrafter"/>
</dbReference>
<proteinExistence type="inferred from homology"/>
<dbReference type="RefSeq" id="WP_182414200.1">
    <property type="nucleotide sequence ID" value="NZ_CP055153.1"/>
</dbReference>
<keyword evidence="2 5" id="KW-0732">Signal</keyword>
<feature type="coiled-coil region" evidence="3">
    <location>
        <begin position="91"/>
        <end position="125"/>
    </location>
</feature>
<reference evidence="6 7" key="1">
    <citation type="submission" date="2020-08" db="EMBL/GenBank/DDBJ databases">
        <title>Adhaeribacter dokdonensis sp. nov., isolated from the rhizosphere of Elymus tsukushiensis, a plant native to the Dokdo Islands, Republic of Korea.</title>
        <authorList>
            <person name="Ghim S.Y."/>
        </authorList>
    </citation>
    <scope>NUCLEOTIDE SEQUENCE [LARGE SCALE GENOMIC DNA]</scope>
    <source>
        <strain evidence="6 7">KUDC8001</strain>
    </source>
</reference>
<dbReference type="GO" id="GO:0051082">
    <property type="term" value="F:unfolded protein binding"/>
    <property type="evidence" value="ECO:0007669"/>
    <property type="project" value="InterPro"/>
</dbReference>
<dbReference type="EMBL" id="CP055153">
    <property type="protein sequence ID" value="QMU26998.1"/>
    <property type="molecule type" value="Genomic_DNA"/>
</dbReference>
<dbReference type="AlphaFoldDB" id="A0A7L7L2H9"/>
<dbReference type="SMART" id="SM00935">
    <property type="entry name" value="OmpH"/>
    <property type="match status" value="1"/>
</dbReference>
<evidence type="ECO:0000256" key="3">
    <source>
        <dbReference type="SAM" id="Coils"/>
    </source>
</evidence>
<dbReference type="PANTHER" id="PTHR35089:SF1">
    <property type="entry name" value="CHAPERONE PROTEIN SKP"/>
    <property type="match status" value="1"/>
</dbReference>
<dbReference type="Pfam" id="PF03938">
    <property type="entry name" value="OmpH"/>
    <property type="match status" value="1"/>
</dbReference>
<evidence type="ECO:0000256" key="4">
    <source>
        <dbReference type="SAM" id="MobiDB-lite"/>
    </source>
</evidence>
<evidence type="ECO:0000256" key="1">
    <source>
        <dbReference type="ARBA" id="ARBA00009091"/>
    </source>
</evidence>
<dbReference type="KEGG" id="add:HUW48_02655"/>
<feature type="compositionally biased region" description="Polar residues" evidence="4">
    <location>
        <begin position="197"/>
        <end position="215"/>
    </location>
</feature>
<sequence length="215" mass="23270">MNKVKIIVATALLFVTVQLTSLAQTTASTPKIGYTNVDYVLSLMPESKQIESDLKTYSTQLETQLQSKVKEFESKGETYQKGAATMTDVIRKDKEKELMNLRSSIEEFQRNAELSLQKKQQALLEPAYKKMQKAIDDVAKSNGYTYVFNSDAGAGTAAILLHAPEDGNISDLVLKQMGITPPAKGAPAPAVQAPAASNTSPAGKITTPATTKKNK</sequence>
<keyword evidence="7" id="KW-1185">Reference proteome</keyword>
<feature type="compositionally biased region" description="Low complexity" evidence="4">
    <location>
        <begin position="183"/>
        <end position="196"/>
    </location>
</feature>
<feature type="chain" id="PRO_5029654623" evidence="5">
    <location>
        <begin position="24"/>
        <end position="215"/>
    </location>
</feature>
<dbReference type="InterPro" id="IPR005632">
    <property type="entry name" value="Chaperone_Skp"/>
</dbReference>
<evidence type="ECO:0000256" key="2">
    <source>
        <dbReference type="ARBA" id="ARBA00022729"/>
    </source>
</evidence>
<dbReference type="PANTHER" id="PTHR35089">
    <property type="entry name" value="CHAPERONE PROTEIN SKP"/>
    <property type="match status" value="1"/>
</dbReference>